<sequence length="284" mass="32506">MNPSSKPKSSPARTDDFQPPLIIEASIMFPRTQSNRGSRSRSNANRLFIRKIDTSNEPNQEPSSPKVTCIGQVRVKRLNNKQTTVLVTRRCKWVRKLNPKWLQRMWREKIRGGPGGHESRTIPTQTDNGPEGPEPNEMKNKNRGLGPFCVFWACFMLVRVGSYVFSGRLVKRLFLEKFSFFGCECCKNSENFQEPDGTRVEYESGNVIRACYNDLVFESESRNVFLLTRSRSAPYRYPFSGNEICESRRVGEKMVVKEEDVVKLSRCKSEPARIGDKLFGSLSS</sequence>
<dbReference type="AlphaFoldDB" id="A0A5N6P3K7"/>
<organism evidence="3 4">
    <name type="scientific">Mikania micrantha</name>
    <name type="common">bitter vine</name>
    <dbReference type="NCBI Taxonomy" id="192012"/>
    <lineage>
        <taxon>Eukaryota</taxon>
        <taxon>Viridiplantae</taxon>
        <taxon>Streptophyta</taxon>
        <taxon>Embryophyta</taxon>
        <taxon>Tracheophyta</taxon>
        <taxon>Spermatophyta</taxon>
        <taxon>Magnoliopsida</taxon>
        <taxon>eudicotyledons</taxon>
        <taxon>Gunneridae</taxon>
        <taxon>Pentapetalae</taxon>
        <taxon>asterids</taxon>
        <taxon>campanulids</taxon>
        <taxon>Asterales</taxon>
        <taxon>Asteraceae</taxon>
        <taxon>Asteroideae</taxon>
        <taxon>Heliantheae alliance</taxon>
        <taxon>Eupatorieae</taxon>
        <taxon>Mikania</taxon>
    </lineage>
</organism>
<reference evidence="3 4" key="1">
    <citation type="submission" date="2019-05" db="EMBL/GenBank/DDBJ databases">
        <title>Mikania micrantha, genome provides insights into the molecular mechanism of rapid growth.</title>
        <authorList>
            <person name="Liu B."/>
        </authorList>
    </citation>
    <scope>NUCLEOTIDE SEQUENCE [LARGE SCALE GENOMIC DNA]</scope>
    <source>
        <strain evidence="3">NLD-2019</strain>
        <tissue evidence="3">Leaf</tissue>
    </source>
</reference>
<evidence type="ECO:0000313" key="4">
    <source>
        <dbReference type="Proteomes" id="UP000326396"/>
    </source>
</evidence>
<name>A0A5N6P3K7_9ASTR</name>
<gene>
    <name evidence="3" type="ORF">E3N88_14503</name>
</gene>
<evidence type="ECO:0000256" key="2">
    <source>
        <dbReference type="SAM" id="Phobius"/>
    </source>
</evidence>
<evidence type="ECO:0000313" key="3">
    <source>
        <dbReference type="EMBL" id="KAD5803143.1"/>
    </source>
</evidence>
<dbReference type="PANTHER" id="PTHR33448">
    <property type="entry name" value="CHLOROPLAST PROTEIN HCF243-RELATED"/>
    <property type="match status" value="1"/>
</dbReference>
<dbReference type="OrthoDB" id="785861at2759"/>
<dbReference type="EMBL" id="SZYD01000007">
    <property type="protein sequence ID" value="KAD5803143.1"/>
    <property type="molecule type" value="Genomic_DNA"/>
</dbReference>
<proteinExistence type="predicted"/>
<feature type="region of interest" description="Disordered" evidence="1">
    <location>
        <begin position="110"/>
        <end position="139"/>
    </location>
</feature>
<dbReference type="Proteomes" id="UP000326396">
    <property type="component" value="Linkage Group LG15"/>
</dbReference>
<evidence type="ECO:0000256" key="1">
    <source>
        <dbReference type="SAM" id="MobiDB-lite"/>
    </source>
</evidence>
<feature type="compositionally biased region" description="Polar residues" evidence="1">
    <location>
        <begin position="1"/>
        <end position="12"/>
    </location>
</feature>
<feature type="transmembrane region" description="Helical" evidence="2">
    <location>
        <begin position="145"/>
        <end position="165"/>
    </location>
</feature>
<dbReference type="PANTHER" id="PTHR33448:SF10">
    <property type="entry name" value="PROTAMINE P1 FAMILY PROTEIN"/>
    <property type="match status" value="1"/>
</dbReference>
<protein>
    <submittedName>
        <fullName evidence="3">Uncharacterized protein</fullName>
    </submittedName>
</protein>
<keyword evidence="2" id="KW-1133">Transmembrane helix</keyword>
<keyword evidence="2" id="KW-0812">Transmembrane</keyword>
<keyword evidence="2" id="KW-0472">Membrane</keyword>
<feature type="region of interest" description="Disordered" evidence="1">
    <location>
        <begin position="1"/>
        <end position="20"/>
    </location>
</feature>
<accession>A0A5N6P3K7</accession>
<comment type="caution">
    <text evidence="3">The sequence shown here is derived from an EMBL/GenBank/DDBJ whole genome shotgun (WGS) entry which is preliminary data.</text>
</comment>
<keyword evidence="4" id="KW-1185">Reference proteome</keyword>